<dbReference type="PANTHER" id="PTHR43833:SF9">
    <property type="entry name" value="POTASSIUM CHANNEL PROTEIN YUGO-RELATED"/>
    <property type="match status" value="1"/>
</dbReference>
<evidence type="ECO:0000259" key="3">
    <source>
        <dbReference type="Pfam" id="PF02254"/>
    </source>
</evidence>
<evidence type="ECO:0000313" key="6">
    <source>
        <dbReference type="Proteomes" id="UP001597458"/>
    </source>
</evidence>
<dbReference type="EMBL" id="JBHUMR010000014">
    <property type="protein sequence ID" value="MFD2617928.1"/>
    <property type="molecule type" value="Genomic_DNA"/>
</dbReference>
<dbReference type="Pfam" id="PF02254">
    <property type="entry name" value="TrkA_N"/>
    <property type="match status" value="1"/>
</dbReference>
<feature type="transmembrane region" description="Helical" evidence="2">
    <location>
        <begin position="73"/>
        <end position="93"/>
    </location>
</feature>
<sequence>MRLKWLKSKYIQLPEILRIFIVIIILMTLIGFGMHLIEPKTFDTFIDVLWWETITFTTIGYGDIVPKSQSGQIFSILTIFIGAGFVTYFYTHLASHVMLSQLRDHYGKSLFKGDQHMIIVGWNERTKKIIESYRTQYGLKKSIVLVDKTLKESPIDDCYFIKGNPYEDATMMNANIMEAKQIIITADPNVLEQDADIHTIMTLLTVKGLNPKIHAIVEILTSSQIDNAKRAGANRIIQTSELTTKAIENSLGKLDR</sequence>
<dbReference type="InterPro" id="IPR050721">
    <property type="entry name" value="Trk_Ktr_HKT_K-transport"/>
</dbReference>
<dbReference type="Pfam" id="PF07885">
    <property type="entry name" value="Ion_trans_2"/>
    <property type="match status" value="1"/>
</dbReference>
<protein>
    <submittedName>
        <fullName evidence="5">Ion channel</fullName>
    </submittedName>
</protein>
<keyword evidence="6" id="KW-1185">Reference proteome</keyword>
<gene>
    <name evidence="5" type="ORF">ACFSTF_11475</name>
</gene>
<accession>A0ABW5PSQ6</accession>
<name>A0ABW5PSQ6_9BACI</name>
<feature type="transmembrane region" description="Helical" evidence="2">
    <location>
        <begin position="16"/>
        <end position="37"/>
    </location>
</feature>
<dbReference type="InterPro" id="IPR013099">
    <property type="entry name" value="K_chnl_dom"/>
</dbReference>
<evidence type="ECO:0000259" key="4">
    <source>
        <dbReference type="Pfam" id="PF07885"/>
    </source>
</evidence>
<feature type="domain" description="RCK N-terminal" evidence="3">
    <location>
        <begin position="118"/>
        <end position="238"/>
    </location>
</feature>
<dbReference type="InterPro" id="IPR036291">
    <property type="entry name" value="NAD(P)-bd_dom_sf"/>
</dbReference>
<dbReference type="PANTHER" id="PTHR43833">
    <property type="entry name" value="POTASSIUM CHANNEL PROTEIN 2-RELATED-RELATED"/>
    <property type="match status" value="1"/>
</dbReference>
<evidence type="ECO:0000313" key="5">
    <source>
        <dbReference type="EMBL" id="MFD2617928.1"/>
    </source>
</evidence>
<evidence type="ECO:0000256" key="2">
    <source>
        <dbReference type="SAM" id="Phobius"/>
    </source>
</evidence>
<feature type="domain" description="Potassium channel" evidence="4">
    <location>
        <begin position="23"/>
        <end position="95"/>
    </location>
</feature>
<dbReference type="RefSeq" id="WP_141190407.1">
    <property type="nucleotide sequence ID" value="NZ_JBHUMR010000014.1"/>
</dbReference>
<comment type="caution">
    <text evidence="5">The sequence shown here is derived from an EMBL/GenBank/DDBJ whole genome shotgun (WGS) entry which is preliminary data.</text>
</comment>
<dbReference type="Proteomes" id="UP001597458">
    <property type="component" value="Unassembled WGS sequence"/>
</dbReference>
<keyword evidence="2" id="KW-1133">Transmembrane helix</keyword>
<dbReference type="InterPro" id="IPR003148">
    <property type="entry name" value="RCK_N"/>
</dbReference>
<keyword evidence="2" id="KW-0472">Membrane</keyword>
<reference evidence="6" key="1">
    <citation type="journal article" date="2019" name="Int. J. Syst. Evol. Microbiol.">
        <title>The Global Catalogue of Microorganisms (GCM) 10K type strain sequencing project: providing services to taxonomists for standard genome sequencing and annotation.</title>
        <authorList>
            <consortium name="The Broad Institute Genomics Platform"/>
            <consortium name="The Broad Institute Genome Sequencing Center for Infectious Disease"/>
            <person name="Wu L."/>
            <person name="Ma J."/>
        </authorList>
    </citation>
    <scope>NUCLEOTIDE SEQUENCE [LARGE SCALE GENOMIC DNA]</scope>
    <source>
        <strain evidence="6">TISTR 2241</strain>
    </source>
</reference>
<dbReference type="SUPFAM" id="SSF81324">
    <property type="entry name" value="Voltage-gated potassium channels"/>
    <property type="match status" value="1"/>
</dbReference>
<keyword evidence="2" id="KW-0812">Transmembrane</keyword>
<comment type="subcellular location">
    <subcellularLocation>
        <location evidence="1">Cell membrane</location>
        <topology evidence="1">Multi-pass membrane protein</topology>
    </subcellularLocation>
</comment>
<dbReference type="SUPFAM" id="SSF51735">
    <property type="entry name" value="NAD(P)-binding Rossmann-fold domains"/>
    <property type="match status" value="1"/>
</dbReference>
<proteinExistence type="predicted"/>
<organism evidence="5 6">
    <name type="scientific">Terrilactibacillus laevilacticus</name>
    <dbReference type="NCBI Taxonomy" id="1380157"/>
    <lineage>
        <taxon>Bacteria</taxon>
        <taxon>Bacillati</taxon>
        <taxon>Bacillota</taxon>
        <taxon>Bacilli</taxon>
        <taxon>Bacillales</taxon>
        <taxon>Bacillaceae</taxon>
        <taxon>Terrilactibacillus</taxon>
    </lineage>
</organism>
<evidence type="ECO:0000256" key="1">
    <source>
        <dbReference type="ARBA" id="ARBA00004651"/>
    </source>
</evidence>
<dbReference type="Gene3D" id="1.10.287.70">
    <property type="match status" value="1"/>
</dbReference>
<dbReference type="Gene3D" id="3.40.50.720">
    <property type="entry name" value="NAD(P)-binding Rossmann-like Domain"/>
    <property type="match status" value="1"/>
</dbReference>